<protein>
    <submittedName>
        <fullName evidence="3">DUF1758 domain-containing protein</fullName>
    </submittedName>
</protein>
<dbReference type="AlphaFoldDB" id="A0A5S6R4J3"/>
<organism evidence="2 3">
    <name type="scientific">Trichuris muris</name>
    <name type="common">Mouse whipworm</name>
    <dbReference type="NCBI Taxonomy" id="70415"/>
    <lineage>
        <taxon>Eukaryota</taxon>
        <taxon>Metazoa</taxon>
        <taxon>Ecdysozoa</taxon>
        <taxon>Nematoda</taxon>
        <taxon>Enoplea</taxon>
        <taxon>Dorylaimia</taxon>
        <taxon>Trichinellida</taxon>
        <taxon>Trichuridae</taxon>
        <taxon>Trichuris</taxon>
    </lineage>
</organism>
<dbReference type="Proteomes" id="UP000046395">
    <property type="component" value="Unassembled WGS sequence"/>
</dbReference>
<dbReference type="Pfam" id="PF05585">
    <property type="entry name" value="DUF1758"/>
    <property type="match status" value="1"/>
</dbReference>
<dbReference type="WBParaSite" id="TMUE_3000014430.1">
    <property type="protein sequence ID" value="TMUE_3000014430.1"/>
    <property type="gene ID" value="WBGene00302208"/>
</dbReference>
<dbReference type="PANTHER" id="PTHR47331">
    <property type="entry name" value="PHD-TYPE DOMAIN-CONTAINING PROTEIN"/>
    <property type="match status" value="1"/>
</dbReference>
<accession>A0A5S6R4J3</accession>
<keyword evidence="2" id="KW-1185">Reference proteome</keyword>
<name>A0A5S6R4J3_TRIMR</name>
<dbReference type="InterPro" id="IPR008737">
    <property type="entry name" value="DUF1758"/>
</dbReference>
<evidence type="ECO:0000313" key="2">
    <source>
        <dbReference type="Proteomes" id="UP000046395"/>
    </source>
</evidence>
<dbReference type="STRING" id="70415.A0A5S6R4J3"/>
<evidence type="ECO:0000313" key="3">
    <source>
        <dbReference type="WBParaSite" id="TMUE_3000014430.1"/>
    </source>
</evidence>
<evidence type="ECO:0000259" key="1">
    <source>
        <dbReference type="Pfam" id="PF05585"/>
    </source>
</evidence>
<feature type="domain" description="DUF1758" evidence="1">
    <location>
        <begin position="30"/>
        <end position="169"/>
    </location>
</feature>
<reference evidence="3" key="1">
    <citation type="submission" date="2019-12" db="UniProtKB">
        <authorList>
            <consortium name="WormBaseParasite"/>
        </authorList>
    </citation>
    <scope>IDENTIFICATION</scope>
</reference>
<dbReference type="PANTHER" id="PTHR47331:SF5">
    <property type="entry name" value="RIBONUCLEASE H"/>
    <property type="match status" value="1"/>
</dbReference>
<proteinExistence type="predicted"/>
<sequence length="304" mass="34556">MRDRQVGHVLLQSARARVCGSNGLSREVTCLFDAGTQPSFIRTAIANDLGLEGSKEHISIYAFGSQSSKTERTRRVRFSLETLDNRGGRQWMQALCLSRLCEPLEANASINRKWSHVRNLALADEFPRGKAVVDILIGLDYYYEFIHGPVRRRRREEPLAVQSSLGWILCGPTNDRERGTSRVLRVGFDDSADSMLKRFWQLESVGMHDAEETQEVSRTREQVDDLVSFDGCRYIVRLPWKSGATLPNNRHQALQRLELLEKCLGRDEQLARKVCSLTLAIISWRGCKASRRRLNGSGICHIIQ</sequence>